<feature type="transmembrane region" description="Helical" evidence="1">
    <location>
        <begin position="174"/>
        <end position="194"/>
    </location>
</feature>
<protein>
    <submittedName>
        <fullName evidence="2">Uncharacterized protein</fullName>
    </submittedName>
</protein>
<keyword evidence="1" id="KW-0812">Transmembrane</keyword>
<feature type="transmembrane region" description="Helical" evidence="1">
    <location>
        <begin position="222"/>
        <end position="243"/>
    </location>
</feature>
<proteinExistence type="predicted"/>
<keyword evidence="1" id="KW-0472">Membrane</keyword>
<sequence>MMAVLGAFLGALGVSDLFRASHDDTSTRRRITVLVVGLGVLVLLLAAAGTTGTGWFLAIPLVLALAAWTLGSAEALATRTRRAPRIVAFTGLGVGIAVSLLLTDGNTGEWPAILSGPLTAIPYNRAVLVLGVALAQLATANVIVRLTLETVGVPTTPGEQRLKSGRVLGSMERLFILGLGMTGAFTAAAAVVAAKGLLRYPDVKADHKAAAAGVRPNPVSEYFLIGSFASWLVAVAGLAVVGLDAAAVDAGIP</sequence>
<dbReference type="Proteomes" id="UP000280501">
    <property type="component" value="Unassembled WGS sequence"/>
</dbReference>
<accession>A0A3N4ZKZ7</accession>
<organism evidence="2 3">
    <name type="scientific">Myceligenerans xiligouense</name>
    <dbReference type="NCBI Taxonomy" id="253184"/>
    <lineage>
        <taxon>Bacteria</taxon>
        <taxon>Bacillati</taxon>
        <taxon>Actinomycetota</taxon>
        <taxon>Actinomycetes</taxon>
        <taxon>Micrococcales</taxon>
        <taxon>Promicromonosporaceae</taxon>
        <taxon>Myceligenerans</taxon>
    </lineage>
</organism>
<evidence type="ECO:0000313" key="3">
    <source>
        <dbReference type="Proteomes" id="UP000280501"/>
    </source>
</evidence>
<keyword evidence="1" id="KW-1133">Transmembrane helix</keyword>
<dbReference type="AlphaFoldDB" id="A0A3N4ZKZ7"/>
<feature type="transmembrane region" description="Helical" evidence="1">
    <location>
        <begin position="86"/>
        <end position="103"/>
    </location>
</feature>
<keyword evidence="3" id="KW-1185">Reference proteome</keyword>
<evidence type="ECO:0000313" key="2">
    <source>
        <dbReference type="EMBL" id="RPF21635.1"/>
    </source>
</evidence>
<gene>
    <name evidence="2" type="ORF">EDD34_2267</name>
</gene>
<evidence type="ECO:0000256" key="1">
    <source>
        <dbReference type="SAM" id="Phobius"/>
    </source>
</evidence>
<dbReference type="OrthoDB" id="4715924at2"/>
<name>A0A3N4ZKZ7_9MICO</name>
<dbReference type="RefSeq" id="WP_123814659.1">
    <property type="nucleotide sequence ID" value="NZ_RKQZ01000001.1"/>
</dbReference>
<reference evidence="2 3" key="1">
    <citation type="submission" date="2018-11" db="EMBL/GenBank/DDBJ databases">
        <title>Sequencing the genomes of 1000 actinobacteria strains.</title>
        <authorList>
            <person name="Klenk H.-P."/>
        </authorList>
    </citation>
    <scope>NUCLEOTIDE SEQUENCE [LARGE SCALE GENOMIC DNA]</scope>
    <source>
        <strain evidence="2 3">DSM 15700</strain>
    </source>
</reference>
<feature type="transmembrane region" description="Helical" evidence="1">
    <location>
        <begin position="35"/>
        <end position="65"/>
    </location>
</feature>
<comment type="caution">
    <text evidence="2">The sequence shown here is derived from an EMBL/GenBank/DDBJ whole genome shotgun (WGS) entry which is preliminary data.</text>
</comment>
<dbReference type="EMBL" id="RKQZ01000001">
    <property type="protein sequence ID" value="RPF21635.1"/>
    <property type="molecule type" value="Genomic_DNA"/>
</dbReference>